<evidence type="ECO:0000313" key="2">
    <source>
        <dbReference type="Proteomes" id="UP000271087"/>
    </source>
</evidence>
<protein>
    <submittedName>
        <fullName evidence="3">Variable large protein</fullName>
    </submittedName>
</protein>
<dbReference type="Proteomes" id="UP000271087">
    <property type="component" value="Unassembled WGS sequence"/>
</dbReference>
<proteinExistence type="predicted"/>
<dbReference type="AlphaFoldDB" id="A0A182EW44"/>
<reference evidence="1 2" key="2">
    <citation type="submission" date="2018-08" db="EMBL/GenBank/DDBJ databases">
        <authorList>
            <person name="Laetsch R D."/>
            <person name="Stevens L."/>
            <person name="Kumar S."/>
            <person name="Blaxter L. M."/>
        </authorList>
    </citation>
    <scope>NUCLEOTIDE SEQUENCE [LARGE SCALE GENOMIC DNA]</scope>
</reference>
<sequence length="45" mass="4738">KNALESLFNKTKEVVQTAAETTKEYANVAIGKIIPNSGSQTAASN</sequence>
<reference evidence="3" key="1">
    <citation type="submission" date="2016-06" db="UniProtKB">
        <authorList>
            <consortium name="WormBaseParasite"/>
        </authorList>
    </citation>
    <scope>IDENTIFICATION</scope>
</reference>
<keyword evidence="2" id="KW-1185">Reference proteome</keyword>
<dbReference type="EMBL" id="UYRW01010500">
    <property type="protein sequence ID" value="VDM98856.1"/>
    <property type="molecule type" value="Genomic_DNA"/>
</dbReference>
<accession>A0A182EW44</accession>
<evidence type="ECO:0000313" key="3">
    <source>
        <dbReference type="WBParaSite" id="nOo.2.0.1.t12390-RA"/>
    </source>
</evidence>
<organism evidence="3">
    <name type="scientific">Onchocerca ochengi</name>
    <name type="common">Filarial nematode worm</name>
    <dbReference type="NCBI Taxonomy" id="42157"/>
    <lineage>
        <taxon>Eukaryota</taxon>
        <taxon>Metazoa</taxon>
        <taxon>Ecdysozoa</taxon>
        <taxon>Nematoda</taxon>
        <taxon>Chromadorea</taxon>
        <taxon>Rhabditida</taxon>
        <taxon>Spirurina</taxon>
        <taxon>Spiruromorpha</taxon>
        <taxon>Filarioidea</taxon>
        <taxon>Onchocercidae</taxon>
        <taxon>Onchocerca</taxon>
    </lineage>
</organism>
<dbReference type="WBParaSite" id="nOo.2.0.1.t12390-RA">
    <property type="protein sequence ID" value="nOo.2.0.1.t12390-RA"/>
    <property type="gene ID" value="nOo.2.0.1.g12390"/>
</dbReference>
<evidence type="ECO:0000313" key="1">
    <source>
        <dbReference type="EMBL" id="VDM98856.1"/>
    </source>
</evidence>
<name>A0A182EW44_ONCOC</name>
<gene>
    <name evidence="1" type="ORF">NOO_LOCUS12390</name>
</gene>
<dbReference type="OrthoDB" id="5837985at2759"/>